<feature type="compositionally biased region" description="Polar residues" evidence="1">
    <location>
        <begin position="1"/>
        <end position="21"/>
    </location>
</feature>
<keyword evidence="4" id="KW-1185">Reference proteome</keyword>
<keyword evidence="2" id="KW-1133">Transmembrane helix</keyword>
<organism evidence="3 4">
    <name type="scientific">Micropruina glycogenica</name>
    <dbReference type="NCBI Taxonomy" id="75385"/>
    <lineage>
        <taxon>Bacteria</taxon>
        <taxon>Bacillati</taxon>
        <taxon>Actinomycetota</taxon>
        <taxon>Actinomycetes</taxon>
        <taxon>Propionibacteriales</taxon>
        <taxon>Nocardioidaceae</taxon>
        <taxon>Micropruina</taxon>
    </lineage>
</organism>
<evidence type="ECO:0000256" key="2">
    <source>
        <dbReference type="SAM" id="Phobius"/>
    </source>
</evidence>
<accession>A0A2N9JEY8</accession>
<proteinExistence type="predicted"/>
<dbReference type="RefSeq" id="WP_158680880.1">
    <property type="nucleotide sequence ID" value="NZ_BAAAGO010000015.1"/>
</dbReference>
<sequence>MSANQPPENSPQQGGNPQNVPGATPEQGVPQQPVPGQPGANPAGEAPQYGAPGAPQYGAQPQGAPHVGPDGQPLPPGAYPPAGGFQPPAAAPAKNNNLKRIITSVAVIAISLIVVFVVRGFSQIKVDDCVKQVGTDRVEKVDCTSSEAKFKVLGIKEGVSQAGARLNACDAWPDATSIYWTGRTSASGTAYCLKGL</sequence>
<keyword evidence="2" id="KW-0472">Membrane</keyword>
<name>A0A2N9JEY8_9ACTN</name>
<evidence type="ECO:0000256" key="1">
    <source>
        <dbReference type="SAM" id="MobiDB-lite"/>
    </source>
</evidence>
<feature type="compositionally biased region" description="Low complexity" evidence="1">
    <location>
        <begin position="80"/>
        <end position="91"/>
    </location>
</feature>
<reference evidence="3 4" key="1">
    <citation type="submission" date="2018-02" db="EMBL/GenBank/DDBJ databases">
        <authorList>
            <person name="Cohen D.B."/>
            <person name="Kent A.D."/>
        </authorList>
    </citation>
    <scope>NUCLEOTIDE SEQUENCE [LARGE SCALE GENOMIC DNA]</scope>
    <source>
        <strain evidence="3">1</strain>
    </source>
</reference>
<feature type="region of interest" description="Disordered" evidence="1">
    <location>
        <begin position="1"/>
        <end position="91"/>
    </location>
</feature>
<protein>
    <submittedName>
        <fullName evidence="3">Uncharacterized protein</fullName>
    </submittedName>
</protein>
<gene>
    <name evidence="3" type="ORF">MPLG2_1042</name>
</gene>
<evidence type="ECO:0000313" key="4">
    <source>
        <dbReference type="Proteomes" id="UP000238164"/>
    </source>
</evidence>
<dbReference type="OrthoDB" id="3854979at2"/>
<feature type="transmembrane region" description="Helical" evidence="2">
    <location>
        <begin position="101"/>
        <end position="121"/>
    </location>
</feature>
<dbReference type="Proteomes" id="UP000238164">
    <property type="component" value="Chromosome 1"/>
</dbReference>
<dbReference type="AlphaFoldDB" id="A0A2N9JEY8"/>
<dbReference type="EMBL" id="LT985188">
    <property type="protein sequence ID" value="SPD86078.1"/>
    <property type="molecule type" value="Genomic_DNA"/>
</dbReference>
<dbReference type="KEGG" id="mgg:MPLG2_1042"/>
<evidence type="ECO:0000313" key="3">
    <source>
        <dbReference type="EMBL" id="SPD86078.1"/>
    </source>
</evidence>
<keyword evidence="2" id="KW-0812">Transmembrane</keyword>